<evidence type="ECO:0000259" key="12">
    <source>
        <dbReference type="Pfam" id="PF01225"/>
    </source>
</evidence>
<keyword evidence="7 10" id="KW-0573">Peptidoglycan synthesis</keyword>
<dbReference type="Gene3D" id="3.40.1190.10">
    <property type="entry name" value="Mur-like, catalytic domain"/>
    <property type="match status" value="1"/>
</dbReference>
<evidence type="ECO:0000256" key="8">
    <source>
        <dbReference type="ARBA" id="ARBA00023306"/>
    </source>
</evidence>
<keyword evidence="6 10" id="KW-0133">Cell shape</keyword>
<evidence type="ECO:0000256" key="1">
    <source>
        <dbReference type="ARBA" id="ARBA00022490"/>
    </source>
</evidence>
<dbReference type="OrthoDB" id="9801978at2"/>
<evidence type="ECO:0000313" key="16">
    <source>
        <dbReference type="Proteomes" id="UP000388235"/>
    </source>
</evidence>
<evidence type="ECO:0000256" key="10">
    <source>
        <dbReference type="HAMAP-Rule" id="MF_02019"/>
    </source>
</evidence>
<accession>A0A5Q2Q9K1</accession>
<keyword evidence="8 10" id="KW-0131">Cell cycle</keyword>
<keyword evidence="9 10" id="KW-0961">Cell wall biogenesis/degradation</keyword>
<comment type="catalytic activity">
    <reaction evidence="10 11">
        <text>D-alanyl-D-alanine + UDP-N-acetyl-alpha-D-muramoyl-L-alanyl-gamma-D-glutamyl-meso-2,6-diaminopimelate + ATP = UDP-N-acetyl-alpha-D-muramoyl-L-alanyl-gamma-D-glutamyl-meso-2,6-diaminopimeloyl-D-alanyl-D-alanine + ADP + phosphate + H(+)</text>
        <dbReference type="Rhea" id="RHEA:28374"/>
        <dbReference type="ChEBI" id="CHEBI:15378"/>
        <dbReference type="ChEBI" id="CHEBI:30616"/>
        <dbReference type="ChEBI" id="CHEBI:43474"/>
        <dbReference type="ChEBI" id="CHEBI:57822"/>
        <dbReference type="ChEBI" id="CHEBI:61386"/>
        <dbReference type="ChEBI" id="CHEBI:83905"/>
        <dbReference type="ChEBI" id="CHEBI:456216"/>
        <dbReference type="EC" id="6.3.2.10"/>
    </reaction>
</comment>
<reference evidence="15 16" key="1">
    <citation type="submission" date="2019-11" db="EMBL/GenBank/DDBJ databases">
        <authorList>
            <person name="Khan S.A."/>
            <person name="Jeon C.O."/>
            <person name="Chun B.H."/>
        </authorList>
    </citation>
    <scope>NUCLEOTIDE SEQUENCE [LARGE SCALE GENOMIC DNA]</scope>
    <source>
        <strain evidence="15 16">IMCC 1097</strain>
    </source>
</reference>
<dbReference type="EC" id="6.3.2.10" evidence="10 11"/>
<dbReference type="PANTHER" id="PTHR43024:SF1">
    <property type="entry name" value="UDP-N-ACETYLMURAMOYL-TRIPEPTIDE--D-ALANYL-D-ALANINE LIGASE"/>
    <property type="match status" value="1"/>
</dbReference>
<keyword evidence="16" id="KW-1185">Reference proteome</keyword>
<organism evidence="15 16">
    <name type="scientific">Litorivicinus lipolyticus</name>
    <dbReference type="NCBI Taxonomy" id="418701"/>
    <lineage>
        <taxon>Bacteria</taxon>
        <taxon>Pseudomonadati</taxon>
        <taxon>Pseudomonadota</taxon>
        <taxon>Gammaproteobacteria</taxon>
        <taxon>Oceanospirillales</taxon>
        <taxon>Litorivicinaceae</taxon>
        <taxon>Litorivicinus</taxon>
    </lineage>
</organism>
<protein>
    <recommendedName>
        <fullName evidence="10 11">UDP-N-acetylmuramoyl-tripeptide--D-alanyl-D-alanine ligase</fullName>
        <ecNumber evidence="10 11">6.3.2.10</ecNumber>
    </recommendedName>
    <alternativeName>
        <fullName evidence="10">D-alanyl-D-alanine-adding enzyme</fullName>
    </alternativeName>
</protein>
<dbReference type="GO" id="GO:0047480">
    <property type="term" value="F:UDP-N-acetylmuramoyl-tripeptide-D-alanyl-D-alanine ligase activity"/>
    <property type="evidence" value="ECO:0007669"/>
    <property type="project" value="UniProtKB-UniRule"/>
</dbReference>
<evidence type="ECO:0000256" key="4">
    <source>
        <dbReference type="ARBA" id="ARBA00022741"/>
    </source>
</evidence>
<dbReference type="InterPro" id="IPR035911">
    <property type="entry name" value="MurE/MurF_N"/>
</dbReference>
<dbReference type="InterPro" id="IPR004101">
    <property type="entry name" value="Mur_ligase_C"/>
</dbReference>
<dbReference type="SUPFAM" id="SSF63418">
    <property type="entry name" value="MurE/MurF N-terminal domain"/>
    <property type="match status" value="1"/>
</dbReference>
<evidence type="ECO:0000256" key="6">
    <source>
        <dbReference type="ARBA" id="ARBA00022960"/>
    </source>
</evidence>
<dbReference type="GO" id="GO:0009252">
    <property type="term" value="P:peptidoglycan biosynthetic process"/>
    <property type="evidence" value="ECO:0007669"/>
    <property type="project" value="UniProtKB-UniRule"/>
</dbReference>
<dbReference type="UniPathway" id="UPA00219"/>
<dbReference type="InterPro" id="IPR036615">
    <property type="entry name" value="Mur_ligase_C_dom_sf"/>
</dbReference>
<dbReference type="InterPro" id="IPR051046">
    <property type="entry name" value="MurCDEF_CellWall_CoF430Synth"/>
</dbReference>
<dbReference type="GO" id="GO:0071555">
    <property type="term" value="P:cell wall organization"/>
    <property type="evidence" value="ECO:0007669"/>
    <property type="project" value="UniProtKB-KW"/>
</dbReference>
<dbReference type="GO" id="GO:0051301">
    <property type="term" value="P:cell division"/>
    <property type="evidence" value="ECO:0007669"/>
    <property type="project" value="UniProtKB-KW"/>
</dbReference>
<dbReference type="GO" id="GO:0008766">
    <property type="term" value="F:UDP-N-acetylmuramoylalanyl-D-glutamyl-2,6-diaminopimelate-D-alanyl-D-alanine ligase activity"/>
    <property type="evidence" value="ECO:0007669"/>
    <property type="project" value="RHEA"/>
</dbReference>
<evidence type="ECO:0000259" key="14">
    <source>
        <dbReference type="Pfam" id="PF08245"/>
    </source>
</evidence>
<feature type="domain" description="Mur ligase N-terminal catalytic" evidence="12">
    <location>
        <begin position="40"/>
        <end position="77"/>
    </location>
</feature>
<feature type="domain" description="Mur ligase central" evidence="14">
    <location>
        <begin position="112"/>
        <end position="294"/>
    </location>
</feature>
<keyword evidence="2 10" id="KW-0436">Ligase</keyword>
<comment type="subcellular location">
    <subcellularLocation>
        <location evidence="10 11">Cytoplasm</location>
    </subcellularLocation>
</comment>
<evidence type="ECO:0000256" key="3">
    <source>
        <dbReference type="ARBA" id="ARBA00022618"/>
    </source>
</evidence>
<dbReference type="Proteomes" id="UP000388235">
    <property type="component" value="Chromosome"/>
</dbReference>
<evidence type="ECO:0000256" key="11">
    <source>
        <dbReference type="RuleBase" id="RU004136"/>
    </source>
</evidence>
<dbReference type="EMBL" id="CP045871">
    <property type="protein sequence ID" value="QGG80948.1"/>
    <property type="molecule type" value="Genomic_DNA"/>
</dbReference>
<gene>
    <name evidence="10 15" type="primary">murF</name>
    <name evidence="15" type="ORF">GH975_10350</name>
</gene>
<evidence type="ECO:0000256" key="2">
    <source>
        <dbReference type="ARBA" id="ARBA00022598"/>
    </source>
</evidence>
<dbReference type="GO" id="GO:0005524">
    <property type="term" value="F:ATP binding"/>
    <property type="evidence" value="ECO:0007669"/>
    <property type="project" value="UniProtKB-UniRule"/>
</dbReference>
<keyword evidence="5 10" id="KW-0067">ATP-binding</keyword>
<dbReference type="SUPFAM" id="SSF53623">
    <property type="entry name" value="MurD-like peptide ligases, catalytic domain"/>
    <property type="match status" value="1"/>
</dbReference>
<dbReference type="HAMAP" id="MF_02019">
    <property type="entry name" value="MurF"/>
    <property type="match status" value="1"/>
</dbReference>
<proteinExistence type="inferred from homology"/>
<dbReference type="InterPro" id="IPR005863">
    <property type="entry name" value="UDP-N-AcMur_synth"/>
</dbReference>
<feature type="binding site" evidence="10">
    <location>
        <begin position="114"/>
        <end position="120"/>
    </location>
    <ligand>
        <name>ATP</name>
        <dbReference type="ChEBI" id="CHEBI:30616"/>
    </ligand>
</feature>
<comment type="function">
    <text evidence="10 11">Involved in cell wall formation. Catalyzes the final step in the synthesis of UDP-N-acetylmuramoyl-pentapeptide, the precursor of murein.</text>
</comment>
<evidence type="ECO:0000256" key="7">
    <source>
        <dbReference type="ARBA" id="ARBA00022984"/>
    </source>
</evidence>
<dbReference type="PANTHER" id="PTHR43024">
    <property type="entry name" value="UDP-N-ACETYLMURAMOYL-TRIPEPTIDE--D-ALANYL-D-ALANINE LIGASE"/>
    <property type="match status" value="1"/>
</dbReference>
<comment type="pathway">
    <text evidence="10 11">Cell wall biogenesis; peptidoglycan biosynthesis.</text>
</comment>
<dbReference type="GO" id="GO:0008360">
    <property type="term" value="P:regulation of cell shape"/>
    <property type="evidence" value="ECO:0007669"/>
    <property type="project" value="UniProtKB-KW"/>
</dbReference>
<dbReference type="Gene3D" id="3.40.1390.10">
    <property type="entry name" value="MurE/MurF, N-terminal domain"/>
    <property type="match status" value="1"/>
</dbReference>
<dbReference type="AlphaFoldDB" id="A0A5Q2Q9K1"/>
<dbReference type="SUPFAM" id="SSF53244">
    <property type="entry name" value="MurD-like peptide ligases, peptide-binding domain"/>
    <property type="match status" value="1"/>
</dbReference>
<feature type="domain" description="Mur ligase C-terminal" evidence="13">
    <location>
        <begin position="317"/>
        <end position="433"/>
    </location>
</feature>
<dbReference type="KEGG" id="llp:GH975_10350"/>
<dbReference type="Pfam" id="PF02875">
    <property type="entry name" value="Mur_ligase_C"/>
    <property type="match status" value="1"/>
</dbReference>
<evidence type="ECO:0000313" key="15">
    <source>
        <dbReference type="EMBL" id="QGG80948.1"/>
    </source>
</evidence>
<evidence type="ECO:0000256" key="9">
    <source>
        <dbReference type="ARBA" id="ARBA00023316"/>
    </source>
</evidence>
<dbReference type="Gene3D" id="3.90.190.20">
    <property type="entry name" value="Mur ligase, C-terminal domain"/>
    <property type="match status" value="1"/>
</dbReference>
<dbReference type="InterPro" id="IPR000713">
    <property type="entry name" value="Mur_ligase_N"/>
</dbReference>
<dbReference type="Pfam" id="PF08245">
    <property type="entry name" value="Mur_ligase_M"/>
    <property type="match status" value="1"/>
</dbReference>
<dbReference type="Pfam" id="PF01225">
    <property type="entry name" value="Mur_ligase"/>
    <property type="match status" value="1"/>
</dbReference>
<keyword evidence="3 10" id="KW-0132">Cell division</keyword>
<evidence type="ECO:0000256" key="5">
    <source>
        <dbReference type="ARBA" id="ARBA00022840"/>
    </source>
</evidence>
<dbReference type="NCBIfam" id="TIGR01143">
    <property type="entry name" value="murF"/>
    <property type="match status" value="1"/>
</dbReference>
<dbReference type="GO" id="GO:0005737">
    <property type="term" value="C:cytoplasm"/>
    <property type="evidence" value="ECO:0007669"/>
    <property type="project" value="UniProtKB-SubCell"/>
</dbReference>
<sequence>MPRSRVAHWMVWMLERSLSRWARELGATLHQVESAMPRRVMMNSVDCGPGDLFVALRGGQRDGHDFIDDARARGAWVMGERADCDLQVSDSLVALTKMAAIHRRELKWVVAITGSMGKTTTRRLVQAAFNACMPKPTLATQGNYNNHLGVPLTLIRATRESQAVLELGANHQGEIDQLAGLVRPNVAAITLAGPAHLDGFGGLAGVVKGKGEILDHIEPGGIAVLNRDDSAYGIWAARADACNQLSFGLDVASDVRGVRDGDGWLVEHQGRRLGLVLALEGDHQITNALCALAICVASGLALDDSIQAMSEVQPEAGRGQYLRLSTGATLIDDSYNANPQAMRAAIAQLLSQSPKGIAVLGSMYELGQSADQLHRELGAYCRTIGVQTLVTTDPRIAQGFGADAQEFADTGAVAGWIEAHTGAGDWLLVKGSRGARMERCFSDFIQGEK</sequence>
<evidence type="ECO:0000259" key="13">
    <source>
        <dbReference type="Pfam" id="PF02875"/>
    </source>
</evidence>
<name>A0A5Q2Q9K1_9GAMM</name>
<comment type="similarity">
    <text evidence="10">Belongs to the MurCDEF family. MurF subfamily.</text>
</comment>
<keyword evidence="4 10" id="KW-0547">Nucleotide-binding</keyword>
<dbReference type="InterPro" id="IPR013221">
    <property type="entry name" value="Mur_ligase_cen"/>
</dbReference>
<keyword evidence="1 10" id="KW-0963">Cytoplasm</keyword>
<dbReference type="InterPro" id="IPR036565">
    <property type="entry name" value="Mur-like_cat_sf"/>
</dbReference>